<dbReference type="InterPro" id="IPR036038">
    <property type="entry name" value="Aminotransferase-like"/>
</dbReference>
<dbReference type="EMBL" id="ML002254">
    <property type="protein sequence ID" value="RKP39654.1"/>
    <property type="molecule type" value="Genomic_DNA"/>
</dbReference>
<sequence length="156" mass="17833">MYCPLRQDYWLLQRHIKRLVASAAQFKRLYGGGYFNTFPTLEELEARLNAFSADILAQQSLGPIIPVLGWKSRVEPGYEHLYPISGQSDPSGPLKVSIDSVPVNSQDIFLRHKTTHRPAYQAAWQRQECRDSDGQVYWKTPPVESGHSTWSENRSV</sequence>
<dbReference type="Proteomes" id="UP000268162">
    <property type="component" value="Unassembled WGS sequence"/>
</dbReference>
<proteinExistence type="predicted"/>
<accession>A0A4Q0A0W3</accession>
<keyword evidence="2" id="KW-1185">Reference proteome</keyword>
<dbReference type="SUPFAM" id="SSF56752">
    <property type="entry name" value="D-aminoacid aminotransferase-like PLP-dependent enzymes"/>
    <property type="match status" value="1"/>
</dbReference>
<name>A0A4Q0A0W3_9FUNG</name>
<reference evidence="2" key="1">
    <citation type="journal article" date="2018" name="Nat. Microbiol.">
        <title>Leveraging single-cell genomics to expand the fungal tree of life.</title>
        <authorList>
            <person name="Ahrendt S.R."/>
            <person name="Quandt C.A."/>
            <person name="Ciobanu D."/>
            <person name="Clum A."/>
            <person name="Salamov A."/>
            <person name="Andreopoulos B."/>
            <person name="Cheng J.F."/>
            <person name="Woyke T."/>
            <person name="Pelin A."/>
            <person name="Henrissat B."/>
            <person name="Reynolds N.K."/>
            <person name="Benny G.L."/>
            <person name="Smith M.E."/>
            <person name="James T.Y."/>
            <person name="Grigoriev I.V."/>
        </authorList>
    </citation>
    <scope>NUCLEOTIDE SEQUENCE [LARGE SCALE GENOMIC DNA]</scope>
    <source>
        <strain evidence="2">RSA 468</strain>
    </source>
</reference>
<evidence type="ECO:0000313" key="2">
    <source>
        <dbReference type="Proteomes" id="UP000268162"/>
    </source>
</evidence>
<organism evidence="1 2">
    <name type="scientific">Dimargaris cristalligena</name>
    <dbReference type="NCBI Taxonomy" id="215637"/>
    <lineage>
        <taxon>Eukaryota</taxon>
        <taxon>Fungi</taxon>
        <taxon>Fungi incertae sedis</taxon>
        <taxon>Zoopagomycota</taxon>
        <taxon>Kickxellomycotina</taxon>
        <taxon>Dimargaritomycetes</taxon>
        <taxon>Dimargaritales</taxon>
        <taxon>Dimargaritaceae</taxon>
        <taxon>Dimargaris</taxon>
    </lineage>
</organism>
<gene>
    <name evidence="1" type="ORF">BJ085DRAFT_31202</name>
</gene>
<evidence type="ECO:0000313" key="1">
    <source>
        <dbReference type="EMBL" id="RKP39654.1"/>
    </source>
</evidence>
<protein>
    <submittedName>
        <fullName evidence="1">Uncharacterized protein</fullName>
    </submittedName>
</protein>
<dbReference type="AlphaFoldDB" id="A0A4Q0A0W3"/>
<dbReference type="GO" id="GO:0003824">
    <property type="term" value="F:catalytic activity"/>
    <property type="evidence" value="ECO:0007669"/>
    <property type="project" value="InterPro"/>
</dbReference>
<dbReference type="Gene3D" id="3.20.10.10">
    <property type="entry name" value="D-amino Acid Aminotransferase, subunit A, domain 2"/>
    <property type="match status" value="1"/>
</dbReference>
<dbReference type="InterPro" id="IPR043132">
    <property type="entry name" value="BCAT-like_C"/>
</dbReference>